<dbReference type="EMBL" id="AGIP01000001">
    <property type="protein sequence ID" value="EHB68363.1"/>
    <property type="molecule type" value="Genomic_DNA"/>
</dbReference>
<name>G4H928_9BACL</name>
<reference evidence="2 3" key="1">
    <citation type="submission" date="2011-09" db="EMBL/GenBank/DDBJ databases">
        <title>The draft genome of Paenibacillus lactis 154.</title>
        <authorList>
            <consortium name="US DOE Joint Genome Institute (JGI-PGF)"/>
            <person name="Lucas S."/>
            <person name="Han J."/>
            <person name="Lapidus A."/>
            <person name="Cheng J.-F."/>
            <person name="Goodwin L."/>
            <person name="Pitluck S."/>
            <person name="Peters L."/>
            <person name="Land M.L."/>
            <person name="Hauser L."/>
            <person name="Siebers A."/>
            <person name="Thelen M."/>
            <person name="Hugenholtz P."/>
            <person name="Allgaier M."/>
            <person name="Woyke T.J."/>
        </authorList>
    </citation>
    <scope>NUCLEOTIDE SEQUENCE [LARGE SCALE GENOMIC DNA]</scope>
    <source>
        <strain evidence="2 3">154</strain>
    </source>
</reference>
<sequence>MTEQGKIISGSKIRFLEVYFALAIIYWVLTTIYLIYPAHLNQTESSVCSGALFGPVLLIQAPKICSK</sequence>
<gene>
    <name evidence="2" type="ORF">PaelaDRAFT_0489</name>
</gene>
<evidence type="ECO:0000313" key="3">
    <source>
        <dbReference type="Proteomes" id="UP000003891"/>
    </source>
</evidence>
<proteinExistence type="predicted"/>
<keyword evidence="1" id="KW-0472">Membrane</keyword>
<feature type="transmembrane region" description="Helical" evidence="1">
    <location>
        <begin position="16"/>
        <end position="36"/>
    </location>
</feature>
<dbReference type="STRING" id="743719.PaelaDRAFT_0489"/>
<organism evidence="2 3">
    <name type="scientific">Paenibacillus lactis 154</name>
    <dbReference type="NCBI Taxonomy" id="743719"/>
    <lineage>
        <taxon>Bacteria</taxon>
        <taxon>Bacillati</taxon>
        <taxon>Bacillota</taxon>
        <taxon>Bacilli</taxon>
        <taxon>Bacillales</taxon>
        <taxon>Paenibacillaceae</taxon>
        <taxon>Paenibacillus</taxon>
    </lineage>
</organism>
<keyword evidence="1" id="KW-1133">Transmembrane helix</keyword>
<evidence type="ECO:0000256" key="1">
    <source>
        <dbReference type="SAM" id="Phobius"/>
    </source>
</evidence>
<dbReference type="AlphaFoldDB" id="G4H928"/>
<accession>G4H928</accession>
<keyword evidence="1" id="KW-0812">Transmembrane</keyword>
<evidence type="ECO:0000313" key="2">
    <source>
        <dbReference type="EMBL" id="EHB68363.1"/>
    </source>
</evidence>
<protein>
    <submittedName>
        <fullName evidence="2">Uncharacterized protein</fullName>
    </submittedName>
</protein>
<dbReference type="Proteomes" id="UP000003891">
    <property type="component" value="Unassembled WGS sequence"/>
</dbReference>